<dbReference type="Pfam" id="PF07714">
    <property type="entry name" value="PK_Tyr_Ser-Thr"/>
    <property type="match status" value="1"/>
</dbReference>
<evidence type="ECO:0000259" key="16">
    <source>
        <dbReference type="PROSITE" id="PS50011"/>
    </source>
</evidence>
<evidence type="ECO:0000256" key="2">
    <source>
        <dbReference type="ARBA" id="ARBA00022475"/>
    </source>
</evidence>
<dbReference type="CDD" id="cd14066">
    <property type="entry name" value="STKc_IRAK"/>
    <property type="match status" value="1"/>
</dbReference>
<keyword evidence="8" id="KW-0418">Kinase</keyword>
<keyword evidence="9 13" id="KW-0067">ATP-binding</keyword>
<comment type="caution">
    <text evidence="17">The sequence shown here is derived from an EMBL/GenBank/DDBJ whole genome shotgun (WGS) entry which is preliminary data.</text>
</comment>
<evidence type="ECO:0000256" key="12">
    <source>
        <dbReference type="ARBA" id="ARBA00023157"/>
    </source>
</evidence>
<comment type="subcellular location">
    <subcellularLocation>
        <location evidence="1">Cell membrane</location>
        <topology evidence="1">Single-pass membrane protein</topology>
    </subcellularLocation>
</comment>
<feature type="region of interest" description="Disordered" evidence="15">
    <location>
        <begin position="371"/>
        <end position="400"/>
    </location>
</feature>
<protein>
    <recommendedName>
        <fullName evidence="16">Protein kinase domain-containing protein</fullName>
    </recommendedName>
</protein>
<keyword evidence="6" id="KW-0732">Signal</keyword>
<dbReference type="GO" id="GO:0004674">
    <property type="term" value="F:protein serine/threonine kinase activity"/>
    <property type="evidence" value="ECO:0007669"/>
    <property type="project" value="UniProtKB-KW"/>
</dbReference>
<dbReference type="Gene3D" id="1.10.510.10">
    <property type="entry name" value="Transferase(Phosphotransferase) domain 1"/>
    <property type="match status" value="1"/>
</dbReference>
<keyword evidence="3 14" id="KW-0723">Serine/threonine-protein kinase</keyword>
<evidence type="ECO:0000256" key="10">
    <source>
        <dbReference type="ARBA" id="ARBA00022989"/>
    </source>
</evidence>
<evidence type="ECO:0000256" key="7">
    <source>
        <dbReference type="ARBA" id="ARBA00022741"/>
    </source>
</evidence>
<dbReference type="PANTHER" id="PTHR45621">
    <property type="entry name" value="OS01G0588500 PROTEIN-RELATED"/>
    <property type="match status" value="1"/>
</dbReference>
<keyword evidence="18" id="KW-1185">Reference proteome</keyword>
<dbReference type="EMBL" id="JAYWIO010000006">
    <property type="protein sequence ID" value="KAK7256281.1"/>
    <property type="molecule type" value="Genomic_DNA"/>
</dbReference>
<sequence length="430" mass="48696">MSCFSYFKHKSRKWRQRSAPELNDQEKSLYSGVERVARSSGSTASPRGIPELYEEKGHNNLRVFSFSELRHATNDFSRLFKIGEGGFGSVYKGSIKPVDGKGDPILVAIKRLNQDGLQGHKQWLAEVQFLGVVNHPNLVKLLGYCAVDGERGIQRLLVYEYMSNRSLESHLFNKAYEPLPWKRRLEIAIGAAQGLAYLHEESEVQVIYRDFKCSNVLLDENFMPKLSDFGLAREGPVAGHTHVSTAVMGTFGYAAPDYIETGHLTTKSDVWSFGVVLYEILTGRRSMERNRPKTEQKLLEWVKQYPPESKRFVLLIDPRLIGQYSINGAQELAKLADHCLRKSAKDRPTMSQVVERLKQIIEVSDDESSIEKSITGVVSEDDSPEPEEKPNESAPSESWKRRMAHLAKLGEHVESDSRKRFLILQSAKVP</sequence>
<proteinExistence type="inferred from homology"/>
<name>A0AAN9EFE0_CROPI</name>
<dbReference type="PROSITE" id="PS00107">
    <property type="entry name" value="PROTEIN_KINASE_ATP"/>
    <property type="match status" value="1"/>
</dbReference>
<dbReference type="InterPro" id="IPR011009">
    <property type="entry name" value="Kinase-like_dom_sf"/>
</dbReference>
<dbReference type="GO" id="GO:0051707">
    <property type="term" value="P:response to other organism"/>
    <property type="evidence" value="ECO:0007669"/>
    <property type="project" value="UniProtKB-ARBA"/>
</dbReference>
<dbReference type="Proteomes" id="UP001372338">
    <property type="component" value="Unassembled WGS sequence"/>
</dbReference>
<evidence type="ECO:0000256" key="6">
    <source>
        <dbReference type="ARBA" id="ARBA00022729"/>
    </source>
</evidence>
<dbReference type="GO" id="GO:0005886">
    <property type="term" value="C:plasma membrane"/>
    <property type="evidence" value="ECO:0007669"/>
    <property type="project" value="UniProtKB-SubCell"/>
</dbReference>
<evidence type="ECO:0000256" key="8">
    <source>
        <dbReference type="ARBA" id="ARBA00022777"/>
    </source>
</evidence>
<dbReference type="PROSITE" id="PS00108">
    <property type="entry name" value="PROTEIN_KINASE_ST"/>
    <property type="match status" value="1"/>
</dbReference>
<comment type="similarity">
    <text evidence="14">Belongs to the protein kinase superfamily.</text>
</comment>
<evidence type="ECO:0000256" key="15">
    <source>
        <dbReference type="SAM" id="MobiDB-lite"/>
    </source>
</evidence>
<dbReference type="PROSITE" id="PS50011">
    <property type="entry name" value="PROTEIN_KINASE_DOM"/>
    <property type="match status" value="1"/>
</dbReference>
<evidence type="ECO:0000256" key="3">
    <source>
        <dbReference type="ARBA" id="ARBA00022527"/>
    </source>
</evidence>
<dbReference type="InterPro" id="IPR000719">
    <property type="entry name" value="Prot_kinase_dom"/>
</dbReference>
<reference evidence="17 18" key="1">
    <citation type="submission" date="2024-01" db="EMBL/GenBank/DDBJ databases">
        <title>The genomes of 5 underutilized Papilionoideae crops provide insights into root nodulation and disease resistanc.</title>
        <authorList>
            <person name="Yuan L."/>
        </authorList>
    </citation>
    <scope>NUCLEOTIDE SEQUENCE [LARGE SCALE GENOMIC DNA]</scope>
    <source>
        <strain evidence="17">ZHUSHIDOU_FW_LH</strain>
        <tissue evidence="17">Leaf</tissue>
    </source>
</reference>
<evidence type="ECO:0000256" key="13">
    <source>
        <dbReference type="PROSITE-ProRule" id="PRU10141"/>
    </source>
</evidence>
<evidence type="ECO:0000313" key="17">
    <source>
        <dbReference type="EMBL" id="KAK7256281.1"/>
    </source>
</evidence>
<gene>
    <name evidence="17" type="ORF">RIF29_29722</name>
</gene>
<keyword evidence="7 13" id="KW-0547">Nucleotide-binding</keyword>
<accession>A0AAN9EFE0</accession>
<evidence type="ECO:0000256" key="9">
    <source>
        <dbReference type="ARBA" id="ARBA00022840"/>
    </source>
</evidence>
<feature type="binding site" evidence="13">
    <location>
        <position position="110"/>
    </location>
    <ligand>
        <name>ATP</name>
        <dbReference type="ChEBI" id="CHEBI:30616"/>
    </ligand>
</feature>
<dbReference type="GO" id="GO:0005524">
    <property type="term" value="F:ATP binding"/>
    <property type="evidence" value="ECO:0007669"/>
    <property type="project" value="UniProtKB-UniRule"/>
</dbReference>
<evidence type="ECO:0000256" key="14">
    <source>
        <dbReference type="RuleBase" id="RU000304"/>
    </source>
</evidence>
<evidence type="ECO:0000313" key="18">
    <source>
        <dbReference type="Proteomes" id="UP001372338"/>
    </source>
</evidence>
<keyword evidence="11" id="KW-0472">Membrane</keyword>
<feature type="domain" description="Protein kinase" evidence="16">
    <location>
        <begin position="76"/>
        <end position="361"/>
    </location>
</feature>
<evidence type="ECO:0000256" key="5">
    <source>
        <dbReference type="ARBA" id="ARBA00022692"/>
    </source>
</evidence>
<keyword evidence="12" id="KW-1015">Disulfide bond</keyword>
<organism evidence="17 18">
    <name type="scientific">Crotalaria pallida</name>
    <name type="common">Smooth rattlebox</name>
    <name type="synonym">Crotalaria striata</name>
    <dbReference type="NCBI Taxonomy" id="3830"/>
    <lineage>
        <taxon>Eukaryota</taxon>
        <taxon>Viridiplantae</taxon>
        <taxon>Streptophyta</taxon>
        <taxon>Embryophyta</taxon>
        <taxon>Tracheophyta</taxon>
        <taxon>Spermatophyta</taxon>
        <taxon>Magnoliopsida</taxon>
        <taxon>eudicotyledons</taxon>
        <taxon>Gunneridae</taxon>
        <taxon>Pentapetalae</taxon>
        <taxon>rosids</taxon>
        <taxon>fabids</taxon>
        <taxon>Fabales</taxon>
        <taxon>Fabaceae</taxon>
        <taxon>Papilionoideae</taxon>
        <taxon>50 kb inversion clade</taxon>
        <taxon>genistoids sensu lato</taxon>
        <taxon>core genistoids</taxon>
        <taxon>Crotalarieae</taxon>
        <taxon>Crotalaria</taxon>
    </lineage>
</organism>
<dbReference type="Gene3D" id="3.30.200.20">
    <property type="entry name" value="Phosphorylase Kinase, domain 1"/>
    <property type="match status" value="1"/>
</dbReference>
<dbReference type="InterPro" id="IPR008271">
    <property type="entry name" value="Ser/Thr_kinase_AS"/>
</dbReference>
<keyword evidence="4" id="KW-0808">Transferase</keyword>
<keyword evidence="10" id="KW-1133">Transmembrane helix</keyword>
<evidence type="ECO:0000256" key="4">
    <source>
        <dbReference type="ARBA" id="ARBA00022679"/>
    </source>
</evidence>
<dbReference type="AlphaFoldDB" id="A0AAN9EFE0"/>
<dbReference type="InterPro" id="IPR050823">
    <property type="entry name" value="Plant_Ser_Thr_Prot_Kinase"/>
</dbReference>
<dbReference type="InterPro" id="IPR001245">
    <property type="entry name" value="Ser-Thr/Tyr_kinase_cat_dom"/>
</dbReference>
<dbReference type="FunFam" id="1.10.510.10:FF:000468">
    <property type="entry name" value="PTI1-like tyrosine-protein kinase 3"/>
    <property type="match status" value="1"/>
</dbReference>
<keyword evidence="5" id="KW-0812">Transmembrane</keyword>
<evidence type="ECO:0000256" key="1">
    <source>
        <dbReference type="ARBA" id="ARBA00004162"/>
    </source>
</evidence>
<keyword evidence="2" id="KW-1003">Cell membrane</keyword>
<dbReference type="InterPro" id="IPR017441">
    <property type="entry name" value="Protein_kinase_ATP_BS"/>
</dbReference>
<dbReference type="SUPFAM" id="SSF56112">
    <property type="entry name" value="Protein kinase-like (PK-like)"/>
    <property type="match status" value="1"/>
</dbReference>
<evidence type="ECO:0000256" key="11">
    <source>
        <dbReference type="ARBA" id="ARBA00023136"/>
    </source>
</evidence>